<keyword evidence="1 3" id="KW-0547">Nucleotide-binding</keyword>
<dbReference type="STRING" id="65357.A0A024GC40"/>
<dbReference type="PANTHER" id="PTHR24346:SF30">
    <property type="entry name" value="MATERNAL EMBRYONIC LEUCINE ZIPPER KINASE"/>
    <property type="match status" value="1"/>
</dbReference>
<dbReference type="PANTHER" id="PTHR24346">
    <property type="entry name" value="MAP/MICROTUBULE AFFINITY-REGULATING KINASE"/>
    <property type="match status" value="1"/>
</dbReference>
<dbReference type="Gene3D" id="1.10.510.10">
    <property type="entry name" value="Transferase(Phosphotransferase) domain 1"/>
    <property type="match status" value="1"/>
</dbReference>
<dbReference type="InterPro" id="IPR021789">
    <property type="entry name" value="KHA_dom"/>
</dbReference>
<dbReference type="GO" id="GO:0005524">
    <property type="term" value="F:ATP binding"/>
    <property type="evidence" value="ECO:0007669"/>
    <property type="project" value="UniProtKB-UniRule"/>
</dbReference>
<dbReference type="GO" id="GO:0035556">
    <property type="term" value="P:intracellular signal transduction"/>
    <property type="evidence" value="ECO:0007669"/>
    <property type="project" value="TreeGrafter"/>
</dbReference>
<dbReference type="Pfam" id="PF00069">
    <property type="entry name" value="Pkinase"/>
    <property type="match status" value="1"/>
</dbReference>
<proteinExistence type="predicted"/>
<feature type="region of interest" description="Disordered" evidence="4">
    <location>
        <begin position="584"/>
        <end position="603"/>
    </location>
</feature>
<name>A0A024GC40_9STRA</name>
<protein>
    <recommendedName>
        <fullName evidence="9">Protein kinase domain-containing protein</fullName>
    </recommendedName>
</protein>
<keyword evidence="8" id="KW-1185">Reference proteome</keyword>
<evidence type="ECO:0008006" key="9">
    <source>
        <dbReference type="Google" id="ProtNLM"/>
    </source>
</evidence>
<dbReference type="InParanoid" id="A0A024GC40"/>
<dbReference type="Proteomes" id="UP000053237">
    <property type="component" value="Unassembled WGS sequence"/>
</dbReference>
<evidence type="ECO:0000256" key="1">
    <source>
        <dbReference type="ARBA" id="ARBA00022741"/>
    </source>
</evidence>
<dbReference type="CDD" id="cd14003">
    <property type="entry name" value="STKc_AMPK-like"/>
    <property type="match status" value="1"/>
</dbReference>
<dbReference type="FunCoup" id="A0A024GC40">
    <property type="interactions" value="10"/>
</dbReference>
<dbReference type="InterPro" id="IPR017441">
    <property type="entry name" value="Protein_kinase_ATP_BS"/>
</dbReference>
<comment type="caution">
    <text evidence="7">The sequence shown here is derived from an EMBL/GenBank/DDBJ whole genome shotgun (WGS) entry which is preliminary data.</text>
</comment>
<dbReference type="PROSITE" id="PS00108">
    <property type="entry name" value="PROTEIN_KINASE_ST"/>
    <property type="match status" value="1"/>
</dbReference>
<dbReference type="AlphaFoldDB" id="A0A024GC40"/>
<gene>
    <name evidence="7" type="ORF">BN9_050390</name>
</gene>
<dbReference type="PROSITE" id="PS00107">
    <property type="entry name" value="PROTEIN_KINASE_ATP"/>
    <property type="match status" value="1"/>
</dbReference>
<dbReference type="SUPFAM" id="SSF56112">
    <property type="entry name" value="Protein kinase-like (PK-like)"/>
    <property type="match status" value="1"/>
</dbReference>
<feature type="compositionally biased region" description="Low complexity" evidence="4">
    <location>
        <begin position="466"/>
        <end position="483"/>
    </location>
</feature>
<dbReference type="InterPro" id="IPR008271">
    <property type="entry name" value="Ser/Thr_kinase_AS"/>
</dbReference>
<evidence type="ECO:0000259" key="6">
    <source>
        <dbReference type="PROSITE" id="PS51490"/>
    </source>
</evidence>
<evidence type="ECO:0000313" key="7">
    <source>
        <dbReference type="EMBL" id="CCI44255.1"/>
    </source>
</evidence>
<dbReference type="OrthoDB" id="193931at2759"/>
<dbReference type="PROSITE" id="PS51490">
    <property type="entry name" value="KHA"/>
    <property type="match status" value="1"/>
</dbReference>
<sequence>MVDFDAIDGFHEHAVQGKPIKAYKNGIFENPKALFIQHHWSWDEFLCAASQRLEMVPMASRVFNADGAELDDIMCVEENDLLFFSTGMPFKAPSNRDDAQCSVDDRDNVVSGYKVGALLGRGGFGEVRLGTHQLTNDKVALKFILKSEMGSLGDVERTTTEIQCLTALNHPNIIKLNRVVNEPNHVVLLIELLEGGDLFHYLRNVPGGYIAEEEGVDLFNQILAGVGYAHNQHICHRDLKLENILLSKFVSLSNGSLSCTDTLCSKNDISMVKIADFGLSDFYKPGAMMKTSCGSLSYLAPEVFRGTSNAGPPLDVWSLGVILYAILCGRLPFEGPDLQGSNRPRESVIRSRIMQCQYKLDDHLSPCVTDLIAQMLKLDPNERATIPEIFTHSWVRGISSTTLAIDSLSIQPTRSQESEDEGECVSSAPSPIKSIVGSSNTAHDEKLPSIVLKSPPRQDNAGTGSTAPAFTAFGTNTPTGTTGRLRLNRLESTRTKVEKSPRSSPTGQSIPVALKILHRISPTHLHAKRLAATNMRTRAQTSSILSTTGTSAIERVHGLTQDTDRLFVNQQKSFRRRPDMAFVDIDHPNGRVEPSGKKTSSADRQAHHMLLANGMHTSTTS</sequence>
<dbReference type="GO" id="GO:0005737">
    <property type="term" value="C:cytoplasm"/>
    <property type="evidence" value="ECO:0007669"/>
    <property type="project" value="TreeGrafter"/>
</dbReference>
<evidence type="ECO:0000256" key="2">
    <source>
        <dbReference type="ARBA" id="ARBA00022840"/>
    </source>
</evidence>
<dbReference type="PROSITE" id="PS50011">
    <property type="entry name" value="PROTEIN_KINASE_DOM"/>
    <property type="match status" value="1"/>
</dbReference>
<dbReference type="FunFam" id="1.10.510.10:FF:000571">
    <property type="entry name" value="Maternal embryonic leucine zipper kinase"/>
    <property type="match status" value="1"/>
</dbReference>
<dbReference type="EMBL" id="CAIX01000065">
    <property type="protein sequence ID" value="CCI44255.1"/>
    <property type="molecule type" value="Genomic_DNA"/>
</dbReference>
<reference evidence="7 8" key="1">
    <citation type="submission" date="2012-05" db="EMBL/GenBank/DDBJ databases">
        <title>Recombination and specialization in a pathogen metapopulation.</title>
        <authorList>
            <person name="Gardiner A."/>
            <person name="Kemen E."/>
            <person name="Schultz-Larsen T."/>
            <person name="MacLean D."/>
            <person name="Van Oosterhout C."/>
            <person name="Jones J.D.G."/>
        </authorList>
    </citation>
    <scope>NUCLEOTIDE SEQUENCE [LARGE SCALE GENOMIC DNA]</scope>
    <source>
        <strain evidence="7 8">Ac Nc2</strain>
    </source>
</reference>
<feature type="region of interest" description="Disordered" evidence="4">
    <location>
        <begin position="410"/>
        <end position="483"/>
    </location>
</feature>
<dbReference type="InterPro" id="IPR000719">
    <property type="entry name" value="Prot_kinase_dom"/>
</dbReference>
<feature type="domain" description="KHA" evidence="6">
    <location>
        <begin position="19"/>
        <end position="102"/>
    </location>
</feature>
<feature type="binding site" evidence="3">
    <location>
        <position position="146"/>
    </location>
    <ligand>
        <name>ATP</name>
        <dbReference type="ChEBI" id="CHEBI:30616"/>
    </ligand>
</feature>
<keyword evidence="2 3" id="KW-0067">ATP-binding</keyword>
<evidence type="ECO:0000313" key="8">
    <source>
        <dbReference type="Proteomes" id="UP000053237"/>
    </source>
</evidence>
<feature type="domain" description="Protein kinase" evidence="5">
    <location>
        <begin position="113"/>
        <end position="395"/>
    </location>
</feature>
<accession>A0A024GC40</accession>
<evidence type="ECO:0000259" key="5">
    <source>
        <dbReference type="PROSITE" id="PS50011"/>
    </source>
</evidence>
<organism evidence="7 8">
    <name type="scientific">Albugo candida</name>
    <dbReference type="NCBI Taxonomy" id="65357"/>
    <lineage>
        <taxon>Eukaryota</taxon>
        <taxon>Sar</taxon>
        <taxon>Stramenopiles</taxon>
        <taxon>Oomycota</taxon>
        <taxon>Peronosporomycetes</taxon>
        <taxon>Albuginales</taxon>
        <taxon>Albuginaceae</taxon>
        <taxon>Albugo</taxon>
    </lineage>
</organism>
<evidence type="ECO:0000256" key="3">
    <source>
        <dbReference type="PROSITE-ProRule" id="PRU10141"/>
    </source>
</evidence>
<evidence type="ECO:0000256" key="4">
    <source>
        <dbReference type="SAM" id="MobiDB-lite"/>
    </source>
</evidence>
<dbReference type="InterPro" id="IPR011009">
    <property type="entry name" value="Kinase-like_dom_sf"/>
</dbReference>
<dbReference type="SMART" id="SM00220">
    <property type="entry name" value="S_TKc"/>
    <property type="match status" value="1"/>
</dbReference>
<dbReference type="GO" id="GO:0004674">
    <property type="term" value="F:protein serine/threonine kinase activity"/>
    <property type="evidence" value="ECO:0007669"/>
    <property type="project" value="TreeGrafter"/>
</dbReference>